<comment type="subcellular location">
    <subcellularLocation>
        <location evidence="2">Cell inner membrane</location>
    </subcellularLocation>
</comment>
<comment type="catalytic activity">
    <reaction evidence="4">
        <text>2 GTP = 3',3'-c-di-GMP + 2 diphosphate</text>
        <dbReference type="Rhea" id="RHEA:24898"/>
        <dbReference type="ChEBI" id="CHEBI:33019"/>
        <dbReference type="ChEBI" id="CHEBI:37565"/>
        <dbReference type="ChEBI" id="CHEBI:58805"/>
        <dbReference type="EC" id="2.7.7.65"/>
    </reaction>
</comment>
<dbReference type="GO" id="GO:0043709">
    <property type="term" value="P:cell adhesion involved in single-species biofilm formation"/>
    <property type="evidence" value="ECO:0007669"/>
    <property type="project" value="TreeGrafter"/>
</dbReference>
<evidence type="ECO:0000256" key="2">
    <source>
        <dbReference type="ARBA" id="ARBA00004533"/>
    </source>
</evidence>
<accession>A0A3M4M7F1</accession>
<evidence type="ECO:0000256" key="3">
    <source>
        <dbReference type="ARBA" id="ARBA00012528"/>
    </source>
</evidence>
<dbReference type="FunFam" id="3.30.70.270:FF:000001">
    <property type="entry name" value="Diguanylate cyclase domain protein"/>
    <property type="match status" value="1"/>
</dbReference>
<dbReference type="EC" id="2.7.7.65" evidence="3"/>
<dbReference type="Gene3D" id="3.30.450.20">
    <property type="entry name" value="PAS domain"/>
    <property type="match status" value="2"/>
</dbReference>
<dbReference type="SUPFAM" id="SSF103190">
    <property type="entry name" value="Sensory domain-like"/>
    <property type="match status" value="1"/>
</dbReference>
<name>A0A3M4M7F1_PSECI</name>
<comment type="caution">
    <text evidence="7">The sequence shown here is derived from an EMBL/GenBank/DDBJ whole genome shotgun (WGS) entry which is preliminary data.</text>
</comment>
<dbReference type="AlphaFoldDB" id="A0A3M4M7F1"/>
<keyword evidence="5" id="KW-0472">Membrane</keyword>
<dbReference type="GO" id="GO:0005886">
    <property type="term" value="C:plasma membrane"/>
    <property type="evidence" value="ECO:0007669"/>
    <property type="project" value="UniProtKB-SubCell"/>
</dbReference>
<dbReference type="InterPro" id="IPR000160">
    <property type="entry name" value="GGDEF_dom"/>
</dbReference>
<dbReference type="CDD" id="cd12914">
    <property type="entry name" value="PDC1_DGC_like"/>
    <property type="match status" value="1"/>
</dbReference>
<feature type="domain" description="GGDEF" evidence="6">
    <location>
        <begin position="370"/>
        <end position="504"/>
    </location>
</feature>
<sequence>MKPLPFVSARLTPKALSAGLVGFIVLVCISLILATVWQIQQSASERLSNAEMGVSNIVSATEQQAQDTLRQADNKLRDLVERVESDGMGRPQQLRLHTLMSADIAVMTGIQGLFIYDEQGNWVANSFSQDISTKNNSDRDYFLYHRDNPDDAIHIGSIITSRTTGEMIIPVSRRIQHPDGRFAGVALATIPVAYFQRFFERMEVDDKGVIFLALDNGDLLARRPTIAALMVTNISKGEIFSRYLPHSDKGIVVITSVVDGIKRIYAYRRLQGLPIVTAAGLSYESVLSSWWAYVYRSFIMIGFIISTLVLMGVVLFSQIQKLLAAEKQLNIARNELEVLAQTDSLTGLANRRCFDVALKKAETQSRRNGERAGLILLDIDWFKQYNDTYGHVVGDECLKKVARLIQANTNRSSDLVARYGGEEFVILLPDTDLAGASGVAESIRSAIFAEAIEHSGSPFGVVSISMGVVTTNFSAGKSSAESLEDADRLLYRAKGSGRNRVEAG</sequence>
<evidence type="ECO:0000256" key="1">
    <source>
        <dbReference type="ARBA" id="ARBA00001946"/>
    </source>
</evidence>
<keyword evidence="5" id="KW-0812">Transmembrane</keyword>
<gene>
    <name evidence="7" type="ORF">ALQ04_01241</name>
</gene>
<dbReference type="PANTHER" id="PTHR45138">
    <property type="entry name" value="REGULATORY COMPONENTS OF SENSORY TRANSDUCTION SYSTEM"/>
    <property type="match status" value="1"/>
</dbReference>
<dbReference type="Proteomes" id="UP000277236">
    <property type="component" value="Unassembled WGS sequence"/>
</dbReference>
<organism evidence="7 8">
    <name type="scientific">Pseudomonas cichorii</name>
    <dbReference type="NCBI Taxonomy" id="36746"/>
    <lineage>
        <taxon>Bacteria</taxon>
        <taxon>Pseudomonadati</taxon>
        <taxon>Pseudomonadota</taxon>
        <taxon>Gammaproteobacteria</taxon>
        <taxon>Pseudomonadales</taxon>
        <taxon>Pseudomonadaceae</taxon>
        <taxon>Pseudomonas</taxon>
    </lineage>
</organism>
<dbReference type="Gene3D" id="3.30.70.270">
    <property type="match status" value="1"/>
</dbReference>
<dbReference type="Pfam" id="PF00990">
    <property type="entry name" value="GGDEF"/>
    <property type="match status" value="1"/>
</dbReference>
<keyword evidence="5" id="KW-1133">Transmembrane helix</keyword>
<dbReference type="CDD" id="cd01949">
    <property type="entry name" value="GGDEF"/>
    <property type="match status" value="1"/>
</dbReference>
<dbReference type="RefSeq" id="WP_122314465.1">
    <property type="nucleotide sequence ID" value="NZ_RBRE01000014.1"/>
</dbReference>
<evidence type="ECO:0000256" key="5">
    <source>
        <dbReference type="SAM" id="Phobius"/>
    </source>
</evidence>
<dbReference type="PANTHER" id="PTHR45138:SF9">
    <property type="entry name" value="DIGUANYLATE CYCLASE DGCM-RELATED"/>
    <property type="match status" value="1"/>
</dbReference>
<feature type="transmembrane region" description="Helical" evidence="5">
    <location>
        <begin position="298"/>
        <end position="317"/>
    </location>
</feature>
<feature type="transmembrane region" description="Helical" evidence="5">
    <location>
        <begin position="15"/>
        <end position="37"/>
    </location>
</feature>
<evidence type="ECO:0000256" key="4">
    <source>
        <dbReference type="ARBA" id="ARBA00034247"/>
    </source>
</evidence>
<dbReference type="InterPro" id="IPR054327">
    <property type="entry name" value="His-kinase-like_sensor"/>
</dbReference>
<dbReference type="InterPro" id="IPR029787">
    <property type="entry name" value="Nucleotide_cyclase"/>
</dbReference>
<dbReference type="InterPro" id="IPR050469">
    <property type="entry name" value="Diguanylate_Cyclase"/>
</dbReference>
<evidence type="ECO:0000313" key="7">
    <source>
        <dbReference type="EMBL" id="RMQ49796.1"/>
    </source>
</evidence>
<dbReference type="GO" id="GO:0052621">
    <property type="term" value="F:diguanylate cyclase activity"/>
    <property type="evidence" value="ECO:0007669"/>
    <property type="project" value="UniProtKB-EC"/>
</dbReference>
<dbReference type="Pfam" id="PF22588">
    <property type="entry name" value="dCache_1_like"/>
    <property type="match status" value="1"/>
</dbReference>
<dbReference type="SUPFAM" id="SSF55073">
    <property type="entry name" value="Nucleotide cyclase"/>
    <property type="match status" value="1"/>
</dbReference>
<proteinExistence type="predicted"/>
<dbReference type="CDD" id="cd12915">
    <property type="entry name" value="PDC2_DGC_like"/>
    <property type="match status" value="1"/>
</dbReference>
<dbReference type="NCBIfam" id="TIGR00254">
    <property type="entry name" value="GGDEF"/>
    <property type="match status" value="1"/>
</dbReference>
<dbReference type="InterPro" id="IPR043128">
    <property type="entry name" value="Rev_trsase/Diguanyl_cyclase"/>
</dbReference>
<protein>
    <recommendedName>
        <fullName evidence="3">diguanylate cyclase</fullName>
        <ecNumber evidence="3">2.7.7.65</ecNumber>
    </recommendedName>
</protein>
<reference evidence="7 8" key="1">
    <citation type="submission" date="2018-08" db="EMBL/GenBank/DDBJ databases">
        <title>Recombination of ecologically and evolutionarily significant loci maintains genetic cohesion in the Pseudomonas syringae species complex.</title>
        <authorList>
            <person name="Dillon M."/>
            <person name="Thakur S."/>
            <person name="Almeida R.N.D."/>
            <person name="Weir B.S."/>
            <person name="Guttman D.S."/>
        </authorList>
    </citation>
    <scope>NUCLEOTIDE SEQUENCE [LARGE SCALE GENOMIC DNA]</scope>
    <source>
        <strain evidence="7 8">ICMP 3353</strain>
    </source>
</reference>
<dbReference type="PROSITE" id="PS50887">
    <property type="entry name" value="GGDEF"/>
    <property type="match status" value="1"/>
</dbReference>
<dbReference type="OrthoDB" id="9812260at2"/>
<dbReference type="GO" id="GO:1902201">
    <property type="term" value="P:negative regulation of bacterial-type flagellum-dependent cell motility"/>
    <property type="evidence" value="ECO:0007669"/>
    <property type="project" value="TreeGrafter"/>
</dbReference>
<dbReference type="InterPro" id="IPR029151">
    <property type="entry name" value="Sensor-like_sf"/>
</dbReference>
<evidence type="ECO:0000259" key="6">
    <source>
        <dbReference type="PROSITE" id="PS50887"/>
    </source>
</evidence>
<dbReference type="SMART" id="SM00267">
    <property type="entry name" value="GGDEF"/>
    <property type="match status" value="1"/>
</dbReference>
<feature type="transmembrane region" description="Helical" evidence="5">
    <location>
        <begin position="272"/>
        <end position="292"/>
    </location>
</feature>
<dbReference type="EMBL" id="RBRE01000014">
    <property type="protein sequence ID" value="RMQ49796.1"/>
    <property type="molecule type" value="Genomic_DNA"/>
</dbReference>
<evidence type="ECO:0000313" key="8">
    <source>
        <dbReference type="Proteomes" id="UP000277236"/>
    </source>
</evidence>
<comment type="cofactor">
    <cofactor evidence="1">
        <name>Mg(2+)</name>
        <dbReference type="ChEBI" id="CHEBI:18420"/>
    </cofactor>
</comment>